<feature type="non-terminal residue" evidence="2">
    <location>
        <position position="1"/>
    </location>
</feature>
<dbReference type="AlphaFoldDB" id="A0A6G0W953"/>
<keyword evidence="3" id="KW-1185">Reference proteome</keyword>
<proteinExistence type="predicted"/>
<accession>A0A6G0W953</accession>
<sequence>KLRASTSRANTVKNILYDIFQGNSATQYGIENEPMAKKDFEKKFDVKIEPAGLFIHNKLNYLAASPNGLIGKDAVVEIKCPQSIKDYTPEEAVNNKKLKYMTYNDEKLILKKNNCYYFQVQGQLNITKRKWCYFVVCTPKGYVVDKILRDEEFWKNNIEP</sequence>
<name>A0A6G0W953_APHCR</name>
<dbReference type="Proteomes" id="UP000478052">
    <property type="component" value="Unassembled WGS sequence"/>
</dbReference>
<dbReference type="InterPro" id="IPR019080">
    <property type="entry name" value="YqaJ_viral_recombinase"/>
</dbReference>
<evidence type="ECO:0000313" key="3">
    <source>
        <dbReference type="Proteomes" id="UP000478052"/>
    </source>
</evidence>
<dbReference type="InterPro" id="IPR051703">
    <property type="entry name" value="NF-kappa-B_Signaling_Reg"/>
</dbReference>
<feature type="domain" description="YqaJ viral recombinase" evidence="1">
    <location>
        <begin position="18"/>
        <end position="129"/>
    </location>
</feature>
<dbReference type="GO" id="GO:0006281">
    <property type="term" value="P:DNA repair"/>
    <property type="evidence" value="ECO:0007669"/>
    <property type="project" value="UniProtKB-ARBA"/>
</dbReference>
<dbReference type="SUPFAM" id="SSF52980">
    <property type="entry name" value="Restriction endonuclease-like"/>
    <property type="match status" value="1"/>
</dbReference>
<dbReference type="InterPro" id="IPR011335">
    <property type="entry name" value="Restrct_endonuc-II-like"/>
</dbReference>
<dbReference type="InterPro" id="IPR011604">
    <property type="entry name" value="PDDEXK-like_dom_sf"/>
</dbReference>
<dbReference type="EMBL" id="VUJU01008950">
    <property type="protein sequence ID" value="KAF0723724.1"/>
    <property type="molecule type" value="Genomic_DNA"/>
</dbReference>
<dbReference type="CDD" id="cd22343">
    <property type="entry name" value="PDDEXK_lambda_exonuclease-like"/>
    <property type="match status" value="1"/>
</dbReference>
<comment type="caution">
    <text evidence="2">The sequence shown here is derived from an EMBL/GenBank/DDBJ whole genome shotgun (WGS) entry which is preliminary data.</text>
</comment>
<evidence type="ECO:0000259" key="1">
    <source>
        <dbReference type="Pfam" id="PF09588"/>
    </source>
</evidence>
<protein>
    <submittedName>
        <fullName evidence="2">YqaJ domain-containing protein</fullName>
    </submittedName>
</protein>
<dbReference type="PANTHER" id="PTHR46609:SF8">
    <property type="entry name" value="YQAJ VIRAL RECOMBINASE DOMAIN-CONTAINING PROTEIN"/>
    <property type="match status" value="1"/>
</dbReference>
<dbReference type="Gene3D" id="3.90.320.10">
    <property type="match status" value="1"/>
</dbReference>
<organism evidence="2 3">
    <name type="scientific">Aphis craccivora</name>
    <name type="common">Cowpea aphid</name>
    <dbReference type="NCBI Taxonomy" id="307492"/>
    <lineage>
        <taxon>Eukaryota</taxon>
        <taxon>Metazoa</taxon>
        <taxon>Ecdysozoa</taxon>
        <taxon>Arthropoda</taxon>
        <taxon>Hexapoda</taxon>
        <taxon>Insecta</taxon>
        <taxon>Pterygota</taxon>
        <taxon>Neoptera</taxon>
        <taxon>Paraneoptera</taxon>
        <taxon>Hemiptera</taxon>
        <taxon>Sternorrhyncha</taxon>
        <taxon>Aphidomorpha</taxon>
        <taxon>Aphidoidea</taxon>
        <taxon>Aphididae</taxon>
        <taxon>Aphidini</taxon>
        <taxon>Aphis</taxon>
        <taxon>Aphis</taxon>
    </lineage>
</organism>
<dbReference type="OrthoDB" id="6617437at2759"/>
<reference evidence="2 3" key="1">
    <citation type="submission" date="2019-08" db="EMBL/GenBank/DDBJ databases">
        <title>Whole genome of Aphis craccivora.</title>
        <authorList>
            <person name="Voronova N.V."/>
            <person name="Shulinski R.S."/>
            <person name="Bandarenka Y.V."/>
            <person name="Zhorov D.G."/>
            <person name="Warner D."/>
        </authorList>
    </citation>
    <scope>NUCLEOTIDE SEQUENCE [LARGE SCALE GENOMIC DNA]</scope>
    <source>
        <strain evidence="2">180601</strain>
        <tissue evidence="2">Whole Body</tissue>
    </source>
</reference>
<evidence type="ECO:0000313" key="2">
    <source>
        <dbReference type="EMBL" id="KAF0723724.1"/>
    </source>
</evidence>
<dbReference type="Pfam" id="PF09588">
    <property type="entry name" value="YqaJ"/>
    <property type="match status" value="1"/>
</dbReference>
<dbReference type="PANTHER" id="PTHR46609">
    <property type="entry name" value="EXONUCLEASE, PHAGE-TYPE/RECB, C-TERMINAL DOMAIN-CONTAINING PROTEIN"/>
    <property type="match status" value="1"/>
</dbReference>
<gene>
    <name evidence="2" type="ORF">FWK35_00018461</name>
</gene>